<comment type="caution">
    <text evidence="1">The sequence shown here is derived from an EMBL/GenBank/DDBJ whole genome shotgun (WGS) entry which is preliminary data.</text>
</comment>
<protein>
    <submittedName>
        <fullName evidence="1">Uncharacterized protein</fullName>
    </submittedName>
</protein>
<gene>
    <name evidence="1" type="ORF">ONZ43_g1824</name>
</gene>
<keyword evidence="2" id="KW-1185">Reference proteome</keyword>
<organism evidence="1 2">
    <name type="scientific">Nemania bipapillata</name>
    <dbReference type="NCBI Taxonomy" id="110536"/>
    <lineage>
        <taxon>Eukaryota</taxon>
        <taxon>Fungi</taxon>
        <taxon>Dikarya</taxon>
        <taxon>Ascomycota</taxon>
        <taxon>Pezizomycotina</taxon>
        <taxon>Sordariomycetes</taxon>
        <taxon>Xylariomycetidae</taxon>
        <taxon>Xylariales</taxon>
        <taxon>Xylariaceae</taxon>
        <taxon>Nemania</taxon>
    </lineage>
</organism>
<dbReference type="EMBL" id="JAPESX010000339">
    <property type="protein sequence ID" value="KAJ8121823.1"/>
    <property type="molecule type" value="Genomic_DNA"/>
</dbReference>
<accession>A0ACC2J365</accession>
<evidence type="ECO:0000313" key="1">
    <source>
        <dbReference type="EMBL" id="KAJ8121823.1"/>
    </source>
</evidence>
<dbReference type="Proteomes" id="UP001153334">
    <property type="component" value="Unassembled WGS sequence"/>
</dbReference>
<sequence length="408" mass="42598">MQRLFAPAVLSAFTYSTLSAASTVSYCPTTNVCYQVGVPEASASSGSGDIYLQLQAPTSYTWVALGTGSQMSGANIFVMYADGTGNVTVSPRKGTGHTEPKHQTTTSLQVLAGSGVIDNGQTMVANVKCANCESWDGGSLTLTSSSANFIAAWKKGSAVNSKSLEASISMHDNHDQFTFDLTKATLADDTNPFVEASSGGSGESNTTTPNGSSGSGSGSGSSSGSTTPAWVREIPTIESAHGILMSIVMVVLYPLGSILMPLFGSWVLHAVWQIGSFLAMWAAFALGVILAQRTGYNFTENHTILGTVVVALFGVQPIGGYLHHLYYVKNQRRGLVSYGHIWYGRILIVLGIINGGLGLKLAGAAQSLVIAYAVVAAVIFVAYMGAAVLGEVKRNRRAGPGRARKSSA</sequence>
<name>A0ACC2J365_9PEZI</name>
<reference evidence="1" key="1">
    <citation type="submission" date="2022-11" db="EMBL/GenBank/DDBJ databases">
        <title>Genome Sequence of Nemania bipapillata.</title>
        <authorList>
            <person name="Buettner E."/>
        </authorList>
    </citation>
    <scope>NUCLEOTIDE SEQUENCE</scope>
    <source>
        <strain evidence="1">CP14</strain>
    </source>
</reference>
<evidence type="ECO:0000313" key="2">
    <source>
        <dbReference type="Proteomes" id="UP001153334"/>
    </source>
</evidence>
<proteinExistence type="predicted"/>